<dbReference type="OrthoDB" id="2965169at2"/>
<keyword evidence="1" id="KW-1133">Transmembrane helix</keyword>
<feature type="transmembrane region" description="Helical" evidence="1">
    <location>
        <begin position="51"/>
        <end position="69"/>
    </location>
</feature>
<organism evidence="2 3">
    <name type="scientific">Salibacterium salarium</name>
    <dbReference type="NCBI Taxonomy" id="284579"/>
    <lineage>
        <taxon>Bacteria</taxon>
        <taxon>Bacillati</taxon>
        <taxon>Bacillota</taxon>
        <taxon>Bacilli</taxon>
        <taxon>Bacillales</taxon>
        <taxon>Bacillaceae</taxon>
    </lineage>
</organism>
<dbReference type="InterPro" id="IPR014617">
    <property type="entry name" value="YphA_Bacsu"/>
</dbReference>
<gene>
    <name evidence="2" type="ORF">D7Z54_09060</name>
</gene>
<name>A0A3R9P6H0_9BACI</name>
<feature type="transmembrane region" description="Helical" evidence="1">
    <location>
        <begin position="101"/>
        <end position="123"/>
    </location>
</feature>
<feature type="transmembrane region" description="Helical" evidence="1">
    <location>
        <begin position="6"/>
        <end position="21"/>
    </location>
</feature>
<evidence type="ECO:0000313" key="2">
    <source>
        <dbReference type="EMBL" id="RSL33828.1"/>
    </source>
</evidence>
<proteinExistence type="predicted"/>
<evidence type="ECO:0000256" key="1">
    <source>
        <dbReference type="SAM" id="Phobius"/>
    </source>
</evidence>
<keyword evidence="3" id="KW-1185">Reference proteome</keyword>
<feature type="transmembrane region" description="Helical" evidence="1">
    <location>
        <begin position="162"/>
        <end position="184"/>
    </location>
</feature>
<keyword evidence="1" id="KW-0472">Membrane</keyword>
<dbReference type="Pfam" id="PF24124">
    <property type="entry name" value="YphA"/>
    <property type="match status" value="1"/>
</dbReference>
<sequence length="199" mass="23549">MSGIIYLTLLWYLWLFQTFLASKDKFRLLTTIFILWLIITFPLEWSTETVIIRPSFLILCLAGFMLLATCKGRKKWRTFIIAAAFSFLFASMRMAEWYEPILFLFGHYFTYAFSFSFLLFIFSKHFIERLSIVIIASSAGEILYQVHLYPLTSTVYLGQDFILQYIILMISFIYGWNMLCVLLLHLQRLIPPRNINLPQ</sequence>
<protein>
    <submittedName>
        <fullName evidence="2">Uncharacterized protein</fullName>
    </submittedName>
</protein>
<dbReference type="RefSeq" id="WP_125555509.1">
    <property type="nucleotide sequence ID" value="NZ_RBVX01000006.1"/>
</dbReference>
<dbReference type="Proteomes" id="UP000275076">
    <property type="component" value="Unassembled WGS sequence"/>
</dbReference>
<evidence type="ECO:0000313" key="3">
    <source>
        <dbReference type="Proteomes" id="UP000275076"/>
    </source>
</evidence>
<feature type="transmembrane region" description="Helical" evidence="1">
    <location>
        <begin position="28"/>
        <end position="45"/>
    </location>
</feature>
<feature type="transmembrane region" description="Helical" evidence="1">
    <location>
        <begin position="76"/>
        <end position="95"/>
    </location>
</feature>
<dbReference type="AlphaFoldDB" id="A0A3R9P6H0"/>
<feature type="transmembrane region" description="Helical" evidence="1">
    <location>
        <begin position="130"/>
        <end position="150"/>
    </location>
</feature>
<keyword evidence="1" id="KW-0812">Transmembrane</keyword>
<dbReference type="EMBL" id="RBVX01000006">
    <property type="protein sequence ID" value="RSL33828.1"/>
    <property type="molecule type" value="Genomic_DNA"/>
</dbReference>
<accession>A0A3R9P6H0</accession>
<comment type="caution">
    <text evidence="2">The sequence shown here is derived from an EMBL/GenBank/DDBJ whole genome shotgun (WGS) entry which is preliminary data.</text>
</comment>
<reference evidence="2 3" key="1">
    <citation type="submission" date="2018-10" db="EMBL/GenBank/DDBJ databases">
        <title>Draft genome sequence of Bacillus salarius IM0101, isolated from a hypersaline soil in Inner Mongolia, China.</title>
        <authorList>
            <person name="Yamprayoonswat W."/>
            <person name="Boonvisut S."/>
            <person name="Jumpathong W."/>
            <person name="Sittihan S."/>
            <person name="Ruangsuj P."/>
            <person name="Wanthongcharoen S."/>
            <person name="Thongpramul N."/>
            <person name="Pimmason S."/>
            <person name="Yu B."/>
            <person name="Yasawong M."/>
        </authorList>
    </citation>
    <scope>NUCLEOTIDE SEQUENCE [LARGE SCALE GENOMIC DNA]</scope>
    <source>
        <strain evidence="2 3">IM0101</strain>
    </source>
</reference>